<evidence type="ECO:0000313" key="2">
    <source>
        <dbReference type="Proteomes" id="UP000249005"/>
    </source>
</evidence>
<dbReference type="EMBL" id="LS483470">
    <property type="protein sequence ID" value="SQI39779.1"/>
    <property type="molecule type" value="Genomic_DNA"/>
</dbReference>
<reference evidence="1 2" key="1">
    <citation type="submission" date="2018-06" db="EMBL/GenBank/DDBJ databases">
        <authorList>
            <consortium name="Pathogen Informatics"/>
            <person name="Doyle S."/>
        </authorList>
    </citation>
    <scope>NUCLEOTIDE SEQUENCE [LARGE SCALE GENOMIC DNA]</scope>
    <source>
        <strain evidence="1 2">NCTC12151</strain>
    </source>
</reference>
<dbReference type="OrthoDB" id="4933449at2"/>
<sequence length="334" mass="36493">MAQCAVPVSMGLCGRLRFDRSFFLFGEQALAGVVICDLSQIIGDVMVFYRSSPHRIDALSRCDMLCMLWVHERRLTVHSVFQHACNLATPDGPLTAFLTRSAPLAPASMRLDCDDLRLWLKAGQAVAVTGEGRCIAPQLDIRFAEARVCSTRLVRGNDEVDGGALLSALRRFLPASAPEHGLWRQMTDSTLRIDSIRRAVAQLKGWLERSEGEPASFLPQLVGFGSGLTPSADDFLLGCLWVMDGWRMTQRPQFVEALLPLLTRTTDVSRAMLTFGCEGHYGEALLALFKAAPLALDAALSRAVNYGHSSGHDMLYGAAFALGCLPLPARRDAV</sequence>
<evidence type="ECO:0000313" key="1">
    <source>
        <dbReference type="EMBL" id="SQI39779.1"/>
    </source>
</evidence>
<dbReference type="AlphaFoldDB" id="A0A2X4UMH2"/>
<proteinExistence type="predicted"/>
<protein>
    <submittedName>
        <fullName evidence="1">Protein of uncharacterized function (DUF2877)</fullName>
    </submittedName>
</protein>
<dbReference type="InterPro" id="IPR021530">
    <property type="entry name" value="AllH-like"/>
</dbReference>
<organism evidence="1 2">
    <name type="scientific">Leminorella richardii</name>
    <dbReference type="NCBI Taxonomy" id="158841"/>
    <lineage>
        <taxon>Bacteria</taxon>
        <taxon>Pseudomonadati</taxon>
        <taxon>Pseudomonadota</taxon>
        <taxon>Gammaproteobacteria</taxon>
        <taxon>Enterobacterales</taxon>
        <taxon>Budviciaceae</taxon>
        <taxon>Leminorella</taxon>
    </lineage>
</organism>
<dbReference type="RefSeq" id="WP_145960341.1">
    <property type="nucleotide sequence ID" value="NZ_LR698987.1"/>
</dbReference>
<accession>A0A2X4UMH2</accession>
<keyword evidence="2" id="KW-1185">Reference proteome</keyword>
<name>A0A2X4UMH2_9GAMM</name>
<dbReference type="KEGG" id="lri:NCTC12151_01414"/>
<gene>
    <name evidence="1" type="ORF">NCTC12151_01414</name>
</gene>
<dbReference type="Pfam" id="PF11392">
    <property type="entry name" value="AllH"/>
    <property type="match status" value="1"/>
</dbReference>
<dbReference type="Proteomes" id="UP000249005">
    <property type="component" value="Chromosome 1"/>
</dbReference>